<name>A0A1S3I8E8_LINAN</name>
<feature type="compositionally biased region" description="Polar residues" evidence="23">
    <location>
        <begin position="943"/>
        <end position="953"/>
    </location>
</feature>
<evidence type="ECO:0000256" key="10">
    <source>
        <dbReference type="ARBA" id="ARBA00023065"/>
    </source>
</evidence>
<dbReference type="STRING" id="7574.A0A1S3I8E8"/>
<keyword evidence="11 24" id="KW-0472">Membrane</keyword>
<dbReference type="Gene3D" id="3.30.450.20">
    <property type="entry name" value="PAS domain"/>
    <property type="match status" value="1"/>
</dbReference>
<feature type="region of interest" description="Disordered" evidence="23">
    <location>
        <begin position="752"/>
        <end position="861"/>
    </location>
</feature>
<dbReference type="PROSITE" id="PS50113">
    <property type="entry name" value="PAC"/>
    <property type="match status" value="1"/>
</dbReference>
<comment type="similarity">
    <text evidence="16">Belongs to the potassium channel family. H (Eag) (TC 1.A.1.20) subfamily. Kv12.2/KCNH3 sub-subfamily.</text>
</comment>
<dbReference type="KEGG" id="lak:106161295"/>
<keyword evidence="2" id="KW-0813">Transport</keyword>
<feature type="compositionally biased region" description="Low complexity" evidence="23">
    <location>
        <begin position="782"/>
        <end position="795"/>
    </location>
</feature>
<comment type="subcellular location">
    <subcellularLocation>
        <location evidence="1">Cell membrane</location>
        <topology evidence="1">Multi-pass membrane protein</topology>
    </subcellularLocation>
</comment>
<dbReference type="Pfam" id="PF00520">
    <property type="entry name" value="Ion_trans"/>
    <property type="match status" value="1"/>
</dbReference>
<feature type="compositionally biased region" description="Basic and acidic residues" evidence="23">
    <location>
        <begin position="1059"/>
        <end position="1068"/>
    </location>
</feature>
<dbReference type="FunCoup" id="A0A1S3I8E8">
    <property type="interactions" value="25"/>
</dbReference>
<keyword evidence="6" id="KW-0631">Potassium channel</keyword>
<dbReference type="InterPro" id="IPR003938">
    <property type="entry name" value="K_chnl_volt-dep_EAG/ELK/ERG"/>
</dbReference>
<dbReference type="InterPro" id="IPR005821">
    <property type="entry name" value="Ion_trans_dom"/>
</dbReference>
<gene>
    <name evidence="28" type="primary">LOC106161295</name>
</gene>
<evidence type="ECO:0000256" key="9">
    <source>
        <dbReference type="ARBA" id="ARBA00022989"/>
    </source>
</evidence>
<keyword evidence="4" id="KW-0633">Potassium transport</keyword>
<evidence type="ECO:0000256" key="4">
    <source>
        <dbReference type="ARBA" id="ARBA00022538"/>
    </source>
</evidence>
<dbReference type="NCBIfam" id="TIGR00229">
    <property type="entry name" value="sensory_box"/>
    <property type="match status" value="1"/>
</dbReference>
<dbReference type="InterPro" id="IPR014710">
    <property type="entry name" value="RmlC-like_jellyroll"/>
</dbReference>
<keyword evidence="3" id="KW-1003">Cell membrane</keyword>
<comment type="subunit">
    <text evidence="17">The potassium channel is probably composed of a homo- or heterotetrameric complex of pore-forming alpha subunits that can associate with modulating beta subunits. Interacts with KCNE1 and KCNE3; these interactions regulate KCNH3 trafficking to the plasma membrane and its subsequent voltage-gated potassium channel activity.</text>
</comment>
<feature type="compositionally biased region" description="Acidic residues" evidence="23">
    <location>
        <begin position="771"/>
        <end position="781"/>
    </location>
</feature>
<evidence type="ECO:0000256" key="16">
    <source>
        <dbReference type="ARBA" id="ARBA00060723"/>
    </source>
</evidence>
<evidence type="ECO:0000256" key="3">
    <source>
        <dbReference type="ARBA" id="ARBA00022475"/>
    </source>
</evidence>
<dbReference type="OrthoDB" id="432483at2759"/>
<sequence length="1117" mass="126313">MPGRKGLLAPQNTFLDTIARRFDGTHSNFVLGNAQAINYPIVYCSDGFCELTCFSRAQVMSKSCACKFLYGPESKEEKKMEIDMALENHKELKTEVLFYKKNGTPFWCLLDIVPIKNEKGEVVLFLCSHKDITKEKVISMDTDAAVQGDSPTHDPDLLESSNNDIKYQRRRSRAVLYHLSGQFQKPNKSKLQLNKLQNLSGKKTLPEYKVQEAHRPRLILLHYSIFKIAWDWLILLCTFYIAVIVPFNACFVATQEDGERKSLVADVIVEMLFIIDIVLNFRTTYVSSSGQVIYDPKMIAINYIKGWFVLDLLAAIPFDLLYMLQVDTGTLIHLLKIARLLRLARLLQKMDRYSQYSTVILALLMSTYVLIAHWLACIWYLIGKEEINANGANWTVGWIFELTERIDLPVYNKSDIPDVATSYLTALYFTTSSLTSVGFGNVSANTNAEKIFSICAMLVGALMHAVVFGNVTAIIQRMYSRRQTYHTKTRDLKDFFCTHHIPKPLKQRMQEFFQTTWSINNGIDPIEILKDFPEELRGDISMHLYRDILSLPIFETASQGCVKSVSLQIKTSFCAPGEYLAHKGDAINYIYYLCSGSMEILKDDMVVAILGKGDLFGCDIDFEDMVNKSSCDVRSLTYCDLQCICIKGLLEVLMLYPEFAESFTNDLQHDLTYNLREGYEIAVGKGDLFGCDIDFEDMVNKSSCDVRSLTYCDLQCICIKGLLEVLMLYPEFAESFTNDLQHDLTYNLREGYEPEESEMNGVPSLTLPSITEDDEDEEELTETPLLTPTSMSPPTARRENKTSSSKDNLPGLTASRGHVTTNKLTSLRTRIIDPKEESVQQRRRSFEMRRRNSVGKISPGRAPSVEGLRSVFTAPPSYFASFANRRGSMADETAQEMHSELEQARCSIERLDRQMNTVANDVCNMSRDIRNMMQLLQTLQGNASASTDNCSNDSRTKVHPNPPSDKQCQKSSPEFRKRRIGSIQKPLLSPEEKRSILKGSKSKRPPVSYVTFSDCNESTPEVSPVGDQEEPLSPGGLVMHAPVHFSSSKTDVNDDTEVDKEKQNDSRPHFGLLNQTSREEEFNELEPLTNGSLKSGSDTSIDIDVNSPVCNWQSTDL</sequence>
<dbReference type="Pfam" id="PF00027">
    <property type="entry name" value="cNMP_binding"/>
    <property type="match status" value="1"/>
</dbReference>
<keyword evidence="7" id="KW-0851">Voltage-gated channel</keyword>
<comment type="function">
    <text evidence="15">Pore-forming (alpha) subunit of a voltage-gated inwardly rectifying potassium channel. Charactherized by a fast rate of activation during depolarization followed by a rapid inactivation at much more depolarized value causing inward rectification due to a C-type inactivation mechanism. Exhibits a rapid recovery from inactivation.</text>
</comment>
<feature type="region of interest" description="Disordered" evidence="23">
    <location>
        <begin position="943"/>
        <end position="1107"/>
    </location>
</feature>
<feature type="compositionally biased region" description="Basic and acidic residues" evidence="23">
    <location>
        <begin position="830"/>
        <end position="850"/>
    </location>
</feature>
<dbReference type="SUPFAM" id="SSF55785">
    <property type="entry name" value="PYP-like sensor domain (PAS domain)"/>
    <property type="match status" value="1"/>
</dbReference>
<feature type="compositionally biased region" description="Polar residues" evidence="23">
    <location>
        <begin position="1010"/>
        <end position="1021"/>
    </location>
</feature>
<dbReference type="InterPro" id="IPR000014">
    <property type="entry name" value="PAS"/>
</dbReference>
<dbReference type="FunFam" id="1.10.1200.260:FF:000002">
    <property type="entry name" value="Potassium voltage-gated channel subfamily H member 8"/>
    <property type="match status" value="1"/>
</dbReference>
<dbReference type="PANTHER" id="PTHR10217:SF637">
    <property type="entry name" value="EAG-LIKE K[+] CHANNEL, ISOFORM A"/>
    <property type="match status" value="1"/>
</dbReference>
<feature type="compositionally biased region" description="Polar residues" evidence="23">
    <location>
        <begin position="1089"/>
        <end position="1100"/>
    </location>
</feature>
<evidence type="ECO:0000256" key="11">
    <source>
        <dbReference type="ARBA" id="ARBA00023136"/>
    </source>
</evidence>
<evidence type="ECO:0000256" key="23">
    <source>
        <dbReference type="SAM" id="MobiDB-lite"/>
    </source>
</evidence>
<dbReference type="SMART" id="SM00086">
    <property type="entry name" value="PAC"/>
    <property type="match status" value="1"/>
</dbReference>
<dbReference type="InterPro" id="IPR035965">
    <property type="entry name" value="PAS-like_dom_sf"/>
</dbReference>
<organism evidence="27 28">
    <name type="scientific">Lingula anatina</name>
    <name type="common">Brachiopod</name>
    <name type="synonym">Lingula unguis</name>
    <dbReference type="NCBI Taxonomy" id="7574"/>
    <lineage>
        <taxon>Eukaryota</taxon>
        <taxon>Metazoa</taxon>
        <taxon>Spiralia</taxon>
        <taxon>Lophotrochozoa</taxon>
        <taxon>Brachiopoda</taxon>
        <taxon>Linguliformea</taxon>
        <taxon>Lingulata</taxon>
        <taxon>Lingulida</taxon>
        <taxon>Linguloidea</taxon>
        <taxon>Lingulidae</taxon>
        <taxon>Lingula</taxon>
    </lineage>
</organism>
<evidence type="ECO:0000259" key="25">
    <source>
        <dbReference type="PROSITE" id="PS50042"/>
    </source>
</evidence>
<dbReference type="FunFam" id="3.30.450.20:FF:000001">
    <property type="entry name" value="Potassium voltage-gated channel subfamily H member 7"/>
    <property type="match status" value="1"/>
</dbReference>
<dbReference type="InterPro" id="IPR000595">
    <property type="entry name" value="cNMP-bd_dom"/>
</dbReference>
<dbReference type="Gene3D" id="1.10.287.70">
    <property type="match status" value="1"/>
</dbReference>
<evidence type="ECO:0000313" key="28">
    <source>
        <dbReference type="RefSeq" id="XP_013393654.1"/>
    </source>
</evidence>
<evidence type="ECO:0000256" key="6">
    <source>
        <dbReference type="ARBA" id="ARBA00022826"/>
    </source>
</evidence>
<dbReference type="GO" id="GO:0005886">
    <property type="term" value="C:plasma membrane"/>
    <property type="evidence" value="ECO:0007669"/>
    <property type="project" value="UniProtKB-SubCell"/>
</dbReference>
<feature type="coiled-coil region" evidence="22">
    <location>
        <begin position="894"/>
        <end position="921"/>
    </location>
</feature>
<dbReference type="SMART" id="SM00100">
    <property type="entry name" value="cNMP"/>
    <property type="match status" value="1"/>
</dbReference>
<keyword evidence="12" id="KW-0325">Glycoprotein</keyword>
<evidence type="ECO:0000256" key="20">
    <source>
        <dbReference type="ARBA" id="ARBA00076368"/>
    </source>
</evidence>
<keyword evidence="8" id="KW-0630">Potassium</keyword>
<dbReference type="GO" id="GO:0034702">
    <property type="term" value="C:monoatomic ion channel complex"/>
    <property type="evidence" value="ECO:0007669"/>
    <property type="project" value="UniProtKB-KW"/>
</dbReference>
<dbReference type="Gene3D" id="1.10.1200.260">
    <property type="match status" value="1"/>
</dbReference>
<evidence type="ECO:0000256" key="12">
    <source>
        <dbReference type="ARBA" id="ARBA00023180"/>
    </source>
</evidence>
<evidence type="ECO:0000256" key="15">
    <source>
        <dbReference type="ARBA" id="ARBA00053640"/>
    </source>
</evidence>
<feature type="transmembrane region" description="Helical" evidence="24">
    <location>
        <begin position="229"/>
        <end position="251"/>
    </location>
</feature>
<evidence type="ECO:0000256" key="24">
    <source>
        <dbReference type="SAM" id="Phobius"/>
    </source>
</evidence>
<dbReference type="CDD" id="cd00130">
    <property type="entry name" value="PAS"/>
    <property type="match status" value="1"/>
</dbReference>
<evidence type="ECO:0000256" key="18">
    <source>
        <dbReference type="ARBA" id="ARBA00072860"/>
    </source>
</evidence>
<dbReference type="CDD" id="cd00038">
    <property type="entry name" value="CAP_ED"/>
    <property type="match status" value="1"/>
</dbReference>
<evidence type="ECO:0000256" key="17">
    <source>
        <dbReference type="ARBA" id="ARBA00065546"/>
    </source>
</evidence>
<feature type="transmembrane region" description="Helical" evidence="24">
    <location>
        <begin position="356"/>
        <end position="382"/>
    </location>
</feature>
<dbReference type="PRINTS" id="PR01463">
    <property type="entry name" value="EAGCHANLFMLY"/>
</dbReference>
<feature type="domain" description="PAC" evidence="26">
    <location>
        <begin position="92"/>
        <end position="144"/>
    </location>
</feature>
<evidence type="ECO:0000256" key="8">
    <source>
        <dbReference type="ARBA" id="ARBA00022958"/>
    </source>
</evidence>
<evidence type="ECO:0000256" key="13">
    <source>
        <dbReference type="ARBA" id="ARBA00023303"/>
    </source>
</evidence>
<evidence type="ECO:0000256" key="14">
    <source>
        <dbReference type="ARBA" id="ARBA00034430"/>
    </source>
</evidence>
<evidence type="ECO:0000259" key="26">
    <source>
        <dbReference type="PROSITE" id="PS50113"/>
    </source>
</evidence>
<dbReference type="AlphaFoldDB" id="A0A1S3I8E8"/>
<dbReference type="InParanoid" id="A0A1S3I8E8"/>
<dbReference type="InterPro" id="IPR001610">
    <property type="entry name" value="PAC"/>
</dbReference>
<dbReference type="RefSeq" id="XP_013393654.1">
    <property type="nucleotide sequence ID" value="XM_013538200.1"/>
</dbReference>
<evidence type="ECO:0000256" key="21">
    <source>
        <dbReference type="ARBA" id="ARBA00082966"/>
    </source>
</evidence>
<keyword evidence="5 24" id="KW-0812">Transmembrane</keyword>
<dbReference type="PANTHER" id="PTHR10217">
    <property type="entry name" value="VOLTAGE AND LIGAND GATED POTASSIUM CHANNEL"/>
    <property type="match status" value="1"/>
</dbReference>
<evidence type="ECO:0000256" key="7">
    <source>
        <dbReference type="ARBA" id="ARBA00022882"/>
    </source>
</evidence>
<dbReference type="InterPro" id="IPR050818">
    <property type="entry name" value="KCNH_animal-type"/>
</dbReference>
<reference evidence="28" key="1">
    <citation type="submission" date="2025-08" db="UniProtKB">
        <authorList>
            <consortium name="RefSeq"/>
        </authorList>
    </citation>
    <scope>IDENTIFICATION</scope>
    <source>
        <tissue evidence="28">Gonads</tissue>
    </source>
</reference>
<feature type="transmembrane region" description="Helical" evidence="24">
    <location>
        <begin position="263"/>
        <end position="281"/>
    </location>
</feature>
<feature type="domain" description="Cyclic nucleotide-binding" evidence="25">
    <location>
        <begin position="553"/>
        <end position="617"/>
    </location>
</feature>
<dbReference type="InterPro" id="IPR018490">
    <property type="entry name" value="cNMP-bd_dom_sf"/>
</dbReference>
<evidence type="ECO:0000313" key="27">
    <source>
        <dbReference type="Proteomes" id="UP000085678"/>
    </source>
</evidence>
<dbReference type="InterPro" id="IPR000700">
    <property type="entry name" value="PAS-assoc_C"/>
</dbReference>
<dbReference type="GO" id="GO:0005242">
    <property type="term" value="F:inward rectifier potassium channel activity"/>
    <property type="evidence" value="ECO:0007669"/>
    <property type="project" value="UniProtKB-ARBA"/>
</dbReference>
<keyword evidence="9 24" id="KW-1133">Transmembrane helix</keyword>
<proteinExistence type="inferred from homology"/>
<evidence type="ECO:0000256" key="1">
    <source>
        <dbReference type="ARBA" id="ARBA00004651"/>
    </source>
</evidence>
<keyword evidence="22" id="KW-0175">Coiled coil</keyword>
<accession>A0A1S3I8E8</accession>
<evidence type="ECO:0000256" key="2">
    <source>
        <dbReference type="ARBA" id="ARBA00022448"/>
    </source>
</evidence>
<comment type="catalytic activity">
    <reaction evidence="14">
        <text>K(+)(in) = K(+)(out)</text>
        <dbReference type="Rhea" id="RHEA:29463"/>
        <dbReference type="ChEBI" id="CHEBI:29103"/>
    </reaction>
</comment>
<dbReference type="Gene3D" id="2.60.120.10">
    <property type="entry name" value="Jelly Rolls"/>
    <property type="match status" value="2"/>
</dbReference>
<evidence type="ECO:0000256" key="19">
    <source>
        <dbReference type="ARBA" id="ARBA00075971"/>
    </source>
</evidence>
<dbReference type="SUPFAM" id="SSF51206">
    <property type="entry name" value="cAMP-binding domain-like"/>
    <property type="match status" value="1"/>
</dbReference>
<dbReference type="Pfam" id="PF13426">
    <property type="entry name" value="PAS_9"/>
    <property type="match status" value="1"/>
</dbReference>
<dbReference type="FunFam" id="2.60.120.10:FF:000061">
    <property type="entry name" value="Potassium voltage-gated channel subfamily H member 3"/>
    <property type="match status" value="1"/>
</dbReference>
<keyword evidence="27" id="KW-1185">Reference proteome</keyword>
<feature type="compositionally biased region" description="Polar residues" evidence="23">
    <location>
        <begin position="818"/>
        <end position="828"/>
    </location>
</feature>
<feature type="transmembrane region" description="Helical" evidence="24">
    <location>
        <begin position="451"/>
        <end position="475"/>
    </location>
</feature>
<keyword evidence="13" id="KW-0407">Ion channel</keyword>
<keyword evidence="10" id="KW-0406">Ion transport</keyword>
<protein>
    <recommendedName>
        <fullName evidence="18">Voltage-gated inwardly rectifying potassium channel KCNH3</fullName>
    </recommendedName>
    <alternativeName>
        <fullName evidence="20">Ether-a-go-go-like potassium channel 2</fullName>
    </alternativeName>
    <alternativeName>
        <fullName evidence="19">Potassium voltage-gated channel subfamily H member 3</fullName>
    </alternativeName>
    <alternativeName>
        <fullName evidence="21">Voltage-gated potassium channel subunit Kv12.2</fullName>
    </alternativeName>
</protein>
<dbReference type="FunFam" id="1.10.287.70:FF:000275">
    <property type="entry name" value="Potassium voltage-gated channel subfamily H member 8"/>
    <property type="match status" value="1"/>
</dbReference>
<dbReference type="GO" id="GO:0042391">
    <property type="term" value="P:regulation of membrane potential"/>
    <property type="evidence" value="ECO:0007669"/>
    <property type="project" value="TreeGrafter"/>
</dbReference>
<dbReference type="PROSITE" id="PS50042">
    <property type="entry name" value="CNMP_BINDING_3"/>
    <property type="match status" value="1"/>
</dbReference>
<dbReference type="InterPro" id="IPR003950">
    <property type="entry name" value="K_chnl_volt-dep_ELK"/>
</dbReference>
<evidence type="ECO:0000256" key="22">
    <source>
        <dbReference type="SAM" id="Coils"/>
    </source>
</evidence>
<dbReference type="SUPFAM" id="SSF81324">
    <property type="entry name" value="Voltage-gated potassium channels"/>
    <property type="match status" value="1"/>
</dbReference>
<evidence type="ECO:0000256" key="5">
    <source>
        <dbReference type="ARBA" id="ARBA00022692"/>
    </source>
</evidence>
<dbReference type="Proteomes" id="UP000085678">
    <property type="component" value="Unplaced"/>
</dbReference>
<dbReference type="PRINTS" id="PR01465">
    <property type="entry name" value="ELKCHANNEL"/>
</dbReference>
<dbReference type="GeneID" id="106161295"/>